<feature type="compositionally biased region" description="Basic and acidic residues" evidence="3">
    <location>
        <begin position="45"/>
        <end position="56"/>
    </location>
</feature>
<accession>A0A6A6PWS7</accession>
<feature type="compositionally biased region" description="Polar residues" evidence="3">
    <location>
        <begin position="619"/>
        <end position="631"/>
    </location>
</feature>
<feature type="compositionally biased region" description="Polar residues" evidence="3">
    <location>
        <begin position="518"/>
        <end position="546"/>
    </location>
</feature>
<feature type="region of interest" description="Disordered" evidence="3">
    <location>
        <begin position="31"/>
        <end position="56"/>
    </location>
</feature>
<evidence type="ECO:0000256" key="2">
    <source>
        <dbReference type="ARBA" id="ARBA00023242"/>
    </source>
</evidence>
<proteinExistence type="predicted"/>
<evidence type="ECO:0000256" key="1">
    <source>
        <dbReference type="ARBA" id="ARBA00004123"/>
    </source>
</evidence>
<evidence type="ECO:0000256" key="3">
    <source>
        <dbReference type="SAM" id="MobiDB-lite"/>
    </source>
</evidence>
<feature type="compositionally biased region" description="Acidic residues" evidence="3">
    <location>
        <begin position="447"/>
        <end position="499"/>
    </location>
</feature>
<gene>
    <name evidence="5" type="ORF">BDY17DRAFT_264501</name>
</gene>
<sequence>MDDSDSSSLSEHSDKEIQNLAPVFLKAKAANKLRFPPPKASPARPKREPSPPHEEVLADNPDIAFIVMFRSRFNEVMPAKLSNLGPQDIERGVVDTTPSPEVSHLLCAMLGLALNRKKPPERGHHGRALEEAILSNRKDWPKAWNDTNPLHGGGSFENMSPVERLTLLRTIIMWALANSEAINAIIKEGYKQQRHNDDENQPLSVQPWGIDGDKRRYFLVQGLDDTSFRVYREGDRYKKTAHWWSVAGSIDEVKELAKKLEEVDTSQAARRLANKITNAIPTFEATEEKRRRREYRQVRRAAFTRPEPGFSLYEGRTRGKRMRYTFDDDDDAFLSDATSTRRSTRHSGRDTPVDAGPTVTASGRQVRQPRTGEYGESLLSGHPMNMDELAPEYGEGDRAGHRSRSGTEDSEQSIRGRGRPTRLAARPAVNGNTRPRKHIDTYNSIDEMSDEDEGEASGDEWDSDKNDDEDETMADADADADADDDMNEDVEDSEMDEVEPQSLVLKLKVPATAMSAIANGTSTPRTASPSTKATQAGASPNTTSQQDDTKARVNESHMEERPQQAFGSSPLGPSAYPTPTSFSFLPPDHKPAPTLAPDVPMSTAPAATTPVPARLLPSSDGTVFPNGTTEASHAPHTFGGEPQTTFLQDRDEESKLSVGFPL</sequence>
<dbReference type="GeneID" id="54472885"/>
<dbReference type="InterPro" id="IPR028942">
    <property type="entry name" value="WHIM1_dom"/>
</dbReference>
<organism evidence="5 6">
    <name type="scientific">Neohortaea acidophila</name>
    <dbReference type="NCBI Taxonomy" id="245834"/>
    <lineage>
        <taxon>Eukaryota</taxon>
        <taxon>Fungi</taxon>
        <taxon>Dikarya</taxon>
        <taxon>Ascomycota</taxon>
        <taxon>Pezizomycotina</taxon>
        <taxon>Dothideomycetes</taxon>
        <taxon>Dothideomycetidae</taxon>
        <taxon>Mycosphaerellales</taxon>
        <taxon>Teratosphaeriaceae</taxon>
        <taxon>Neohortaea</taxon>
    </lineage>
</organism>
<dbReference type="Proteomes" id="UP000799767">
    <property type="component" value="Unassembled WGS sequence"/>
</dbReference>
<dbReference type="AlphaFoldDB" id="A0A6A6PWS7"/>
<name>A0A6A6PWS7_9PEZI</name>
<evidence type="ECO:0000313" key="5">
    <source>
        <dbReference type="EMBL" id="KAF2484465.1"/>
    </source>
</evidence>
<protein>
    <recommendedName>
        <fullName evidence="4">WHIM1 domain-containing protein</fullName>
    </recommendedName>
</protein>
<dbReference type="PANTHER" id="PTHR42107">
    <property type="entry name" value="YALI0D24453P"/>
    <property type="match status" value="1"/>
</dbReference>
<dbReference type="RefSeq" id="XP_033591034.1">
    <property type="nucleotide sequence ID" value="XM_033731883.1"/>
</dbReference>
<dbReference type="OrthoDB" id="349045at2759"/>
<feature type="region of interest" description="Disordered" evidence="3">
    <location>
        <begin position="331"/>
        <end position="662"/>
    </location>
</feature>
<feature type="compositionally biased region" description="Low complexity" evidence="3">
    <location>
        <begin position="603"/>
        <end position="613"/>
    </location>
</feature>
<comment type="subcellular location">
    <subcellularLocation>
        <location evidence="1">Nucleus</location>
    </subcellularLocation>
</comment>
<dbReference type="Pfam" id="PF15612">
    <property type="entry name" value="WHIM1"/>
    <property type="match status" value="1"/>
</dbReference>
<evidence type="ECO:0000259" key="4">
    <source>
        <dbReference type="Pfam" id="PF15612"/>
    </source>
</evidence>
<reference evidence="5" key="1">
    <citation type="journal article" date="2020" name="Stud. Mycol.">
        <title>101 Dothideomycetes genomes: a test case for predicting lifestyles and emergence of pathogens.</title>
        <authorList>
            <person name="Haridas S."/>
            <person name="Albert R."/>
            <person name="Binder M."/>
            <person name="Bloem J."/>
            <person name="Labutti K."/>
            <person name="Salamov A."/>
            <person name="Andreopoulos B."/>
            <person name="Baker S."/>
            <person name="Barry K."/>
            <person name="Bills G."/>
            <person name="Bluhm B."/>
            <person name="Cannon C."/>
            <person name="Castanera R."/>
            <person name="Culley D."/>
            <person name="Daum C."/>
            <person name="Ezra D."/>
            <person name="Gonzalez J."/>
            <person name="Henrissat B."/>
            <person name="Kuo A."/>
            <person name="Liang C."/>
            <person name="Lipzen A."/>
            <person name="Lutzoni F."/>
            <person name="Magnuson J."/>
            <person name="Mondo S."/>
            <person name="Nolan M."/>
            <person name="Ohm R."/>
            <person name="Pangilinan J."/>
            <person name="Park H.-J."/>
            <person name="Ramirez L."/>
            <person name="Alfaro M."/>
            <person name="Sun H."/>
            <person name="Tritt A."/>
            <person name="Yoshinaga Y."/>
            <person name="Zwiers L.-H."/>
            <person name="Turgeon B."/>
            <person name="Goodwin S."/>
            <person name="Spatafora J."/>
            <person name="Crous P."/>
            <person name="Grigoriev I."/>
        </authorList>
    </citation>
    <scope>NUCLEOTIDE SEQUENCE</scope>
    <source>
        <strain evidence="5">CBS 113389</strain>
    </source>
</reference>
<keyword evidence="6" id="KW-1185">Reference proteome</keyword>
<dbReference type="EMBL" id="MU001634">
    <property type="protein sequence ID" value="KAF2484465.1"/>
    <property type="molecule type" value="Genomic_DNA"/>
</dbReference>
<evidence type="ECO:0000313" key="6">
    <source>
        <dbReference type="Proteomes" id="UP000799767"/>
    </source>
</evidence>
<keyword evidence="2" id="KW-0539">Nucleus</keyword>
<dbReference type="PANTHER" id="PTHR42107:SF1">
    <property type="entry name" value="WHIM1 DOMAIN-CONTAINING PROTEIN"/>
    <property type="match status" value="1"/>
</dbReference>
<feature type="compositionally biased region" description="Basic and acidic residues" evidence="3">
    <location>
        <begin position="547"/>
        <end position="562"/>
    </location>
</feature>
<feature type="domain" description="WHIM1" evidence="4">
    <location>
        <begin position="142"/>
        <end position="182"/>
    </location>
</feature>
<dbReference type="GO" id="GO:0005634">
    <property type="term" value="C:nucleus"/>
    <property type="evidence" value="ECO:0007669"/>
    <property type="project" value="UniProtKB-SubCell"/>
</dbReference>